<dbReference type="InterPro" id="IPR049730">
    <property type="entry name" value="SNF2/RAD54-like_C"/>
</dbReference>
<keyword evidence="7" id="KW-1185">Reference proteome</keyword>
<gene>
    <name evidence="6" type="ORF">GA0061094_2388</name>
</gene>
<sequence length="1056" mass="121497">MNFKLNPKIIQDMCGTVSYKSGEAYVRTNKVTILKHESNLCKAIVKGAETFEVTIFKDAVGELATDCSCPKLASYNLSCQHTAAVLIAIHDSQASSGKELTDDFLSLFNGQKESRSRAEMLHFETREATNMDFILLPVSMVEGQSLLGAKIVMNQHPVDDIRGFLKALKEGISFKINNNFTYSPHNHCLPREADAVVSELIKTLDDERIYRDKLKGEVEIVKEILILPPSSFEEILTVLEKVTVTIEHREKEFFRFQKSTSPLPLIFVFDVWQEDRYTLSITGLKGMILLSPYNSVLYDGILYPLNDTDFRRLTELQTMLNASGQKEINIPKDKIGFFLEKVAPHLKNLGQVRISKSLTEQYFKTPLTAKLYLDRVHNKLLAGLEFQYDHIIINPLEEKDLATGSLVIRDTEKEKRILAIMEESSFAQTDGGYLIQNEELEFDFLYYQLPKLQRLTSVYATTAVRNRIFRGNMKPQIRIRVSKERTNWLEFNFQMDGIPETDIRDLLSSLEEKRKYFRLRDGRLMSLDTKETQEIRRFLERAEIHPASLSDGLEIPMAQCIELIDTVDGSEGFKMEKSFREFLDTLHKPGSLEFDVPETLNDVLRDYQKKGYTWMKTLAHFGFGGILADDMGLGKTIQSIAFIQSILEESRKDEVPALIVCPSSLTYNWLSEMMKFSPETNTLVLDGSKNNRKKLQSTIQEVDVVITSYSILRRDIRWFEEQKFSVVFYDEAQAFKNPLTQTARAVKKVQAVHRFALTGTPVENSIEDLWSIFHVVFPQLFLGLKDYSQLTNKTIARRVQPFMLRRMKEEVLEELPDKLETRETVELLPEQKKLYAAYLAKLRHDTLKHLDKDTFRKNKIKILAGITRLRQICCHPALFVDGYEGSSAKMEMLMELLDESMESGRRVLIFSQFTKMLQLIGRKLAERSTPFFYLDGETPSEERLNLCNRYNIGERDIFLVSLKAGGTGLNLHSADTVILYDTWWNPAVEEQAADRAHRMGQENVVQVIKLVARGTIEEKMNELQDMKRDLIEEVIDPAEKKGNLLSERDIREILMI</sequence>
<evidence type="ECO:0000256" key="2">
    <source>
        <dbReference type="PROSITE-ProRule" id="PRU00325"/>
    </source>
</evidence>
<dbReference type="InterPro" id="IPR038718">
    <property type="entry name" value="SNF2-like_sf"/>
</dbReference>
<dbReference type="AlphaFoldDB" id="A0A0V8HJG8"/>
<evidence type="ECO:0000259" key="5">
    <source>
        <dbReference type="PROSITE" id="PS51194"/>
    </source>
</evidence>
<dbReference type="GO" id="GO:0016787">
    <property type="term" value="F:hydrolase activity"/>
    <property type="evidence" value="ECO:0007669"/>
    <property type="project" value="UniProtKB-KW"/>
</dbReference>
<dbReference type="CDD" id="cd18793">
    <property type="entry name" value="SF2_C_SNF"/>
    <property type="match status" value="1"/>
</dbReference>
<keyword evidence="2" id="KW-0863">Zinc-finger</keyword>
<dbReference type="PANTHER" id="PTHR10799">
    <property type="entry name" value="SNF2/RAD54 HELICASE FAMILY"/>
    <property type="match status" value="1"/>
</dbReference>
<dbReference type="SUPFAM" id="SSF52540">
    <property type="entry name" value="P-loop containing nucleoside triphosphate hydrolases"/>
    <property type="match status" value="2"/>
</dbReference>
<dbReference type="GO" id="GO:0005524">
    <property type="term" value="F:ATP binding"/>
    <property type="evidence" value="ECO:0007669"/>
    <property type="project" value="InterPro"/>
</dbReference>
<dbReference type="InterPro" id="IPR014001">
    <property type="entry name" value="Helicase_ATP-bd"/>
</dbReference>
<dbReference type="RefSeq" id="WP_058298547.1">
    <property type="nucleotide sequence ID" value="NZ_FMAU01000002.1"/>
</dbReference>
<keyword evidence="6" id="KW-0347">Helicase</keyword>
<dbReference type="Pfam" id="PF00176">
    <property type="entry name" value="SNF2-rel_dom"/>
    <property type="match status" value="1"/>
</dbReference>
<dbReference type="GO" id="GO:0004386">
    <property type="term" value="F:helicase activity"/>
    <property type="evidence" value="ECO:0007669"/>
    <property type="project" value="UniProtKB-KW"/>
</dbReference>
<proteinExistence type="predicted"/>
<evidence type="ECO:0000259" key="3">
    <source>
        <dbReference type="PROSITE" id="PS50966"/>
    </source>
</evidence>
<dbReference type="Proteomes" id="UP000181997">
    <property type="component" value="Unassembled WGS sequence"/>
</dbReference>
<dbReference type="EMBL" id="FMAU01000002">
    <property type="protein sequence ID" value="SCC08653.1"/>
    <property type="molecule type" value="Genomic_DNA"/>
</dbReference>
<protein>
    <submittedName>
        <fullName evidence="6">Superfamily II DNA or RNA helicase, SNF2 family</fullName>
    </submittedName>
</protein>
<dbReference type="Gene3D" id="3.40.50.10810">
    <property type="entry name" value="Tandem AAA-ATPase domain"/>
    <property type="match status" value="1"/>
</dbReference>
<dbReference type="SMART" id="SM00487">
    <property type="entry name" value="DEXDc"/>
    <property type="match status" value="1"/>
</dbReference>
<dbReference type="InterPro" id="IPR007527">
    <property type="entry name" value="Znf_SWIM"/>
</dbReference>
<keyword evidence="6" id="KW-0547">Nucleotide-binding</keyword>
<keyword evidence="2" id="KW-0479">Metal-binding</keyword>
<feature type="domain" description="SWIM-type" evidence="3">
    <location>
        <begin position="51"/>
        <end position="90"/>
    </location>
</feature>
<feature type="domain" description="Helicase ATP-binding" evidence="4">
    <location>
        <begin position="616"/>
        <end position="779"/>
    </location>
</feature>
<dbReference type="SMART" id="SM00490">
    <property type="entry name" value="HELICc"/>
    <property type="match status" value="1"/>
</dbReference>
<keyword evidence="1" id="KW-0378">Hydrolase</keyword>
<feature type="domain" description="Helicase C-terminal" evidence="5">
    <location>
        <begin position="889"/>
        <end position="1046"/>
    </location>
</feature>
<evidence type="ECO:0000313" key="7">
    <source>
        <dbReference type="Proteomes" id="UP000181997"/>
    </source>
</evidence>
<dbReference type="Pfam" id="PF00271">
    <property type="entry name" value="Helicase_C"/>
    <property type="match status" value="1"/>
</dbReference>
<accession>A0A0V8HJG8</accession>
<dbReference type="FunFam" id="3.40.50.300:FF:000533">
    <property type="entry name" value="Helicase, Snf2 family"/>
    <property type="match status" value="1"/>
</dbReference>
<dbReference type="GO" id="GO:0008270">
    <property type="term" value="F:zinc ion binding"/>
    <property type="evidence" value="ECO:0007669"/>
    <property type="project" value="UniProtKB-KW"/>
</dbReference>
<dbReference type="InterPro" id="IPR013663">
    <property type="entry name" value="Helicase_SWF/SNF/SWI_bac"/>
</dbReference>
<reference evidence="7" key="1">
    <citation type="submission" date="2016-08" db="EMBL/GenBank/DDBJ databases">
        <authorList>
            <person name="Varghese N."/>
            <person name="Submissions Spin"/>
        </authorList>
    </citation>
    <scope>NUCLEOTIDE SEQUENCE [LARGE SCALE GENOMIC DNA]</scope>
    <source>
        <strain evidence="7">SGD-1123</strain>
    </source>
</reference>
<dbReference type="InterPro" id="IPR000330">
    <property type="entry name" value="SNF2_N"/>
</dbReference>
<evidence type="ECO:0000313" key="6">
    <source>
        <dbReference type="EMBL" id="SCC08653.1"/>
    </source>
</evidence>
<evidence type="ECO:0000259" key="4">
    <source>
        <dbReference type="PROSITE" id="PS51192"/>
    </source>
</evidence>
<dbReference type="InterPro" id="IPR001650">
    <property type="entry name" value="Helicase_C-like"/>
</dbReference>
<name>A0A0V8HJG8_9BACI</name>
<dbReference type="Pfam" id="PF08455">
    <property type="entry name" value="SNF2_assoc"/>
    <property type="match status" value="1"/>
</dbReference>
<dbReference type="PROSITE" id="PS51194">
    <property type="entry name" value="HELICASE_CTER"/>
    <property type="match status" value="1"/>
</dbReference>
<dbReference type="InterPro" id="IPR027417">
    <property type="entry name" value="P-loop_NTPase"/>
</dbReference>
<evidence type="ECO:0000256" key="1">
    <source>
        <dbReference type="ARBA" id="ARBA00022801"/>
    </source>
</evidence>
<keyword evidence="6" id="KW-0067">ATP-binding</keyword>
<dbReference type="PROSITE" id="PS51192">
    <property type="entry name" value="HELICASE_ATP_BIND_1"/>
    <property type="match status" value="1"/>
</dbReference>
<dbReference type="OrthoDB" id="9760715at2"/>
<dbReference type="Gene3D" id="3.40.50.300">
    <property type="entry name" value="P-loop containing nucleotide triphosphate hydrolases"/>
    <property type="match status" value="1"/>
</dbReference>
<keyword evidence="2" id="KW-0862">Zinc</keyword>
<organism evidence="6 7">
    <name type="scientific">[Bacillus] enclensis</name>
    <dbReference type="NCBI Taxonomy" id="1402860"/>
    <lineage>
        <taxon>Bacteria</taxon>
        <taxon>Bacillati</taxon>
        <taxon>Bacillota</taxon>
        <taxon>Bacilli</taxon>
        <taxon>Bacillales</taxon>
        <taxon>Bacillaceae</taxon>
        <taxon>Rossellomorea</taxon>
    </lineage>
</organism>
<dbReference type="PROSITE" id="PS50966">
    <property type="entry name" value="ZF_SWIM"/>
    <property type="match status" value="1"/>
</dbReference>